<sequence>MCHATFLQPQQGVKDVTRSIAQLGRRGRWDDVLAAWKSCRCNHLETDVMVCNAAVAGCRSAWHAAQILVEAKGSSLEADAVTLTSLLRSWRGGDWEKACAALAQASSSSIPPDAVLFAGILAACSAAGRWGEAFQVLSDLEDVCDQLHRNSAAAACDTAKRWDLAVTLLELGRQRRSQVDAVGLNSAISACAGGPWERAMMILHSFAQFGFLPDLISINTALSAVPGELILGLLRQLRRHQLRPDVHTFSSLMVAYVKSAKWHQALKLLQRMPRRRIRSNAYTFSSVASACKDHWKLALGVLSDSKARALPEAEALLVSVISACEGGGWRAAVQMAVWPLALNAAVTAAGGSGHWQEALQILEASFLVALRADAARCNGAIGSCSRCSKWEEALRLFKRMAEVGPEPNAVSQISALMACGRGDHWQGAVLLLSEAEAPQALAFFTACSACAAQGQWRWAVEVVAKMIRAGSTAISAETINAAVSACEKGGGRWEQALALLSQFGRARLPISSVALNAALSACEKARQWQRALRLLFLLDGHGGEGFLGVQATAVSFNAAASACGRARRWQRAAGLLTQMSETGTRPDSYTFNALASSFDRASLWEQALGALRRARVGEQASTVGFSAAISACSSAKGWAQAYAALRVVLVELPADVISFSAALTSATWNQALVLFAEMTLASLQLELIPCSAGISACERAGQWAAALGLLSEMWLRSAEPSVTSVNAALAACAFAALQLLRKEQVDGILLWASSSLCPSGPWKVT</sequence>
<reference evidence="3" key="1">
    <citation type="submission" date="2023-08" db="EMBL/GenBank/DDBJ databases">
        <authorList>
            <person name="Chen Y."/>
            <person name="Shah S."/>
            <person name="Dougan E. K."/>
            <person name="Thang M."/>
            <person name="Chan C."/>
        </authorList>
    </citation>
    <scope>NUCLEOTIDE SEQUENCE</scope>
</reference>
<name>A0AA36JJF8_9DINO</name>
<evidence type="ECO:0008006" key="5">
    <source>
        <dbReference type="Google" id="ProtNLM"/>
    </source>
</evidence>
<protein>
    <recommendedName>
        <fullName evidence="5">Pentatricopeptide repeat-containing protein, chloroplastic</fullName>
    </recommendedName>
</protein>
<comment type="caution">
    <text evidence="3">The sequence shown here is derived from an EMBL/GenBank/DDBJ whole genome shotgun (WGS) entry which is preliminary data.</text>
</comment>
<evidence type="ECO:0000256" key="1">
    <source>
        <dbReference type="ARBA" id="ARBA00022737"/>
    </source>
</evidence>
<evidence type="ECO:0000256" key="2">
    <source>
        <dbReference type="PROSITE-ProRule" id="PRU00708"/>
    </source>
</evidence>
<keyword evidence="4" id="KW-1185">Reference proteome</keyword>
<dbReference type="Gene3D" id="1.25.40.10">
    <property type="entry name" value="Tetratricopeptide repeat domain"/>
    <property type="match status" value="6"/>
</dbReference>
<feature type="repeat" description="PPR" evidence="2">
    <location>
        <begin position="245"/>
        <end position="279"/>
    </location>
</feature>
<gene>
    <name evidence="3" type="ORF">EVOR1521_LOCUS28660</name>
</gene>
<dbReference type="Proteomes" id="UP001178507">
    <property type="component" value="Unassembled WGS sequence"/>
</dbReference>
<proteinExistence type="predicted"/>
<dbReference type="PROSITE" id="PS51375">
    <property type="entry name" value="PPR"/>
    <property type="match status" value="3"/>
</dbReference>
<feature type="repeat" description="PPR" evidence="2">
    <location>
        <begin position="373"/>
        <end position="407"/>
    </location>
</feature>
<dbReference type="EMBL" id="CAUJNA010003647">
    <property type="protein sequence ID" value="CAJ1406799.1"/>
    <property type="molecule type" value="Genomic_DNA"/>
</dbReference>
<dbReference type="Pfam" id="PF13041">
    <property type="entry name" value="PPR_2"/>
    <property type="match status" value="1"/>
</dbReference>
<accession>A0AA36JJF8</accession>
<dbReference type="InterPro" id="IPR002885">
    <property type="entry name" value="PPR_rpt"/>
</dbReference>
<dbReference type="InterPro" id="IPR011990">
    <property type="entry name" value="TPR-like_helical_dom_sf"/>
</dbReference>
<dbReference type="PANTHER" id="PTHR47936:SF1">
    <property type="entry name" value="PENTATRICOPEPTIDE REPEAT-CONTAINING PROTEIN GUN1, CHLOROPLASTIC"/>
    <property type="match status" value="1"/>
</dbReference>
<dbReference type="PANTHER" id="PTHR47936">
    <property type="entry name" value="PPR_LONG DOMAIN-CONTAINING PROTEIN"/>
    <property type="match status" value="1"/>
</dbReference>
<dbReference type="Pfam" id="PF01535">
    <property type="entry name" value="PPR"/>
    <property type="match status" value="2"/>
</dbReference>
<dbReference type="NCBIfam" id="TIGR00756">
    <property type="entry name" value="PPR"/>
    <property type="match status" value="3"/>
</dbReference>
<keyword evidence="1" id="KW-0677">Repeat</keyword>
<evidence type="ECO:0000313" key="4">
    <source>
        <dbReference type="Proteomes" id="UP001178507"/>
    </source>
</evidence>
<organism evidence="3 4">
    <name type="scientific">Effrenium voratum</name>
    <dbReference type="NCBI Taxonomy" id="2562239"/>
    <lineage>
        <taxon>Eukaryota</taxon>
        <taxon>Sar</taxon>
        <taxon>Alveolata</taxon>
        <taxon>Dinophyceae</taxon>
        <taxon>Suessiales</taxon>
        <taxon>Symbiodiniaceae</taxon>
        <taxon>Effrenium</taxon>
    </lineage>
</organism>
<evidence type="ECO:0000313" key="3">
    <source>
        <dbReference type="EMBL" id="CAJ1406799.1"/>
    </source>
</evidence>
<dbReference type="AlphaFoldDB" id="A0AA36JJF8"/>
<feature type="repeat" description="PPR" evidence="2">
    <location>
        <begin position="552"/>
        <end position="586"/>
    </location>
</feature>